<dbReference type="GO" id="GO:0015937">
    <property type="term" value="P:coenzyme A biosynthetic process"/>
    <property type="evidence" value="ECO:0007669"/>
    <property type="project" value="InterPro"/>
</dbReference>
<gene>
    <name evidence="6" type="ORF">QYM36_006982</name>
</gene>
<sequence>MFIVAVTGGIASGKSTVSMIFSEKGIPVIDSDVIAREIVEPGSKAWTEIREHFGSKVFNSDSTLNRKALAEIVFNDAEKRRILNGITHPKIQKKMFWELVKCFFKGYQMVVVDVPLLFETRKILSYVDKVITVYCDEETQLERLQKRMDMTEEEAKKRIAAQMPLKEKCDMSDFVIDNTGPRENTKEETEKIIQYLQSLNLHWENKLRMFLLSLAILVFLGVTLGGFYLLLAGKLKVSK</sequence>
<dbReference type="HAMAP" id="MF_00376">
    <property type="entry name" value="Dephospho_CoA_kinase"/>
    <property type="match status" value="1"/>
</dbReference>
<dbReference type="PROSITE" id="PS51219">
    <property type="entry name" value="DPCK"/>
    <property type="match status" value="1"/>
</dbReference>
<evidence type="ECO:0000256" key="1">
    <source>
        <dbReference type="ARBA" id="ARBA00009018"/>
    </source>
</evidence>
<dbReference type="CDD" id="cd02022">
    <property type="entry name" value="DPCK"/>
    <property type="match status" value="1"/>
</dbReference>
<reference evidence="6" key="1">
    <citation type="submission" date="2023-07" db="EMBL/GenBank/DDBJ databases">
        <title>Chromosome-level genome assembly of Artemia franciscana.</title>
        <authorList>
            <person name="Jo E."/>
        </authorList>
    </citation>
    <scope>NUCLEOTIDE SEQUENCE</scope>
    <source>
        <tissue evidence="6">Whole body</tissue>
    </source>
</reference>
<keyword evidence="7" id="KW-1185">Reference proteome</keyword>
<accession>A0AA88L4P6</accession>
<dbReference type="Proteomes" id="UP001187531">
    <property type="component" value="Unassembled WGS sequence"/>
</dbReference>
<dbReference type="Pfam" id="PF01121">
    <property type="entry name" value="CoaE"/>
    <property type="match status" value="1"/>
</dbReference>
<evidence type="ECO:0000256" key="5">
    <source>
        <dbReference type="SAM" id="Phobius"/>
    </source>
</evidence>
<comment type="caution">
    <text evidence="6">The sequence shown here is derived from an EMBL/GenBank/DDBJ whole genome shotgun (WGS) entry which is preliminary data.</text>
</comment>
<keyword evidence="3" id="KW-0067">ATP-binding</keyword>
<dbReference type="SUPFAM" id="SSF52540">
    <property type="entry name" value="P-loop containing nucleoside triphosphate hydrolases"/>
    <property type="match status" value="1"/>
</dbReference>
<comment type="similarity">
    <text evidence="1">Belongs to the CoaE family.</text>
</comment>
<keyword evidence="5" id="KW-0812">Transmembrane</keyword>
<dbReference type="InterPro" id="IPR001977">
    <property type="entry name" value="Depp_CoAkinase"/>
</dbReference>
<feature type="transmembrane region" description="Helical" evidence="5">
    <location>
        <begin position="209"/>
        <end position="231"/>
    </location>
</feature>
<dbReference type="AlphaFoldDB" id="A0AA88L4P6"/>
<dbReference type="EMBL" id="JAVRJZ010000011">
    <property type="protein sequence ID" value="KAK2716682.1"/>
    <property type="molecule type" value="Genomic_DNA"/>
</dbReference>
<evidence type="ECO:0000256" key="3">
    <source>
        <dbReference type="ARBA" id="ARBA00022840"/>
    </source>
</evidence>
<dbReference type="PANTHER" id="PTHR10695">
    <property type="entry name" value="DEPHOSPHO-COA KINASE-RELATED"/>
    <property type="match status" value="1"/>
</dbReference>
<keyword evidence="5" id="KW-0472">Membrane</keyword>
<evidence type="ECO:0000256" key="2">
    <source>
        <dbReference type="ARBA" id="ARBA00022741"/>
    </source>
</evidence>
<evidence type="ECO:0000256" key="4">
    <source>
        <dbReference type="ARBA" id="ARBA00044157"/>
    </source>
</evidence>
<evidence type="ECO:0000313" key="7">
    <source>
        <dbReference type="Proteomes" id="UP001187531"/>
    </source>
</evidence>
<name>A0AA88L4P6_ARTSF</name>
<dbReference type="GO" id="GO:0005524">
    <property type="term" value="F:ATP binding"/>
    <property type="evidence" value="ECO:0007669"/>
    <property type="project" value="UniProtKB-KW"/>
</dbReference>
<proteinExistence type="inferred from homology"/>
<keyword evidence="5" id="KW-1133">Transmembrane helix</keyword>
<organism evidence="6 7">
    <name type="scientific">Artemia franciscana</name>
    <name type="common">Brine shrimp</name>
    <name type="synonym">Artemia sanfranciscana</name>
    <dbReference type="NCBI Taxonomy" id="6661"/>
    <lineage>
        <taxon>Eukaryota</taxon>
        <taxon>Metazoa</taxon>
        <taxon>Ecdysozoa</taxon>
        <taxon>Arthropoda</taxon>
        <taxon>Crustacea</taxon>
        <taxon>Branchiopoda</taxon>
        <taxon>Anostraca</taxon>
        <taxon>Artemiidae</taxon>
        <taxon>Artemia</taxon>
    </lineage>
</organism>
<dbReference type="GO" id="GO:0005737">
    <property type="term" value="C:cytoplasm"/>
    <property type="evidence" value="ECO:0007669"/>
    <property type="project" value="UniProtKB-ARBA"/>
</dbReference>
<dbReference type="PANTHER" id="PTHR10695:SF46">
    <property type="entry name" value="BIFUNCTIONAL COENZYME A SYNTHASE-RELATED"/>
    <property type="match status" value="1"/>
</dbReference>
<evidence type="ECO:0000313" key="6">
    <source>
        <dbReference type="EMBL" id="KAK2716682.1"/>
    </source>
</evidence>
<keyword evidence="2" id="KW-0547">Nucleotide-binding</keyword>
<dbReference type="Gene3D" id="3.40.50.300">
    <property type="entry name" value="P-loop containing nucleotide triphosphate hydrolases"/>
    <property type="match status" value="1"/>
</dbReference>
<dbReference type="NCBIfam" id="TIGR00152">
    <property type="entry name" value="dephospho-CoA kinase"/>
    <property type="match status" value="1"/>
</dbReference>
<protein>
    <recommendedName>
        <fullName evidence="4">Dephospho-CoA kinase domain-containing protein</fullName>
    </recommendedName>
</protein>
<dbReference type="GO" id="GO:0004140">
    <property type="term" value="F:dephospho-CoA kinase activity"/>
    <property type="evidence" value="ECO:0007669"/>
    <property type="project" value="InterPro"/>
</dbReference>
<dbReference type="InterPro" id="IPR027417">
    <property type="entry name" value="P-loop_NTPase"/>
</dbReference>
<dbReference type="FunFam" id="3.40.50.300:FF:000485">
    <property type="entry name" value="Dephospho-CoA kinase CAB5"/>
    <property type="match status" value="1"/>
</dbReference>